<organism evidence="2 3">
    <name type="scientific">Serinibacter salmoneus</name>
    <dbReference type="NCBI Taxonomy" id="556530"/>
    <lineage>
        <taxon>Bacteria</taxon>
        <taxon>Bacillati</taxon>
        <taxon>Actinomycetota</taxon>
        <taxon>Actinomycetes</taxon>
        <taxon>Micrococcales</taxon>
        <taxon>Beutenbergiaceae</taxon>
        <taxon>Serinibacter</taxon>
    </lineage>
</organism>
<keyword evidence="1" id="KW-0472">Membrane</keyword>
<evidence type="ECO:0000313" key="3">
    <source>
        <dbReference type="Proteomes" id="UP000224915"/>
    </source>
</evidence>
<dbReference type="NCBIfam" id="NF041681">
    <property type="entry name" value="HGxxPAAW"/>
    <property type="match status" value="1"/>
</dbReference>
<keyword evidence="3" id="KW-1185">Reference proteome</keyword>
<name>A0A2A9D1E0_9MICO</name>
<comment type="caution">
    <text evidence="2">The sequence shown here is derived from an EMBL/GenBank/DDBJ whole genome shotgun (WGS) entry which is preliminary data.</text>
</comment>
<dbReference type="RefSeq" id="WP_098468835.1">
    <property type="nucleotide sequence ID" value="NZ_PDJD01000001.1"/>
</dbReference>
<protein>
    <submittedName>
        <fullName evidence="2">Uncharacterized protein</fullName>
    </submittedName>
</protein>
<dbReference type="Proteomes" id="UP000224915">
    <property type="component" value="Unassembled WGS sequence"/>
</dbReference>
<dbReference type="EMBL" id="PDJD01000001">
    <property type="protein sequence ID" value="PFG19762.1"/>
    <property type="molecule type" value="Genomic_DNA"/>
</dbReference>
<dbReference type="OrthoDB" id="5149710at2"/>
<accession>A0A2A9D1E0</accession>
<proteinExistence type="predicted"/>
<reference evidence="2 3" key="1">
    <citation type="submission" date="2017-10" db="EMBL/GenBank/DDBJ databases">
        <title>Sequencing the genomes of 1000 actinobacteria strains.</title>
        <authorList>
            <person name="Klenk H.-P."/>
        </authorList>
    </citation>
    <scope>NUCLEOTIDE SEQUENCE [LARGE SCALE GENOMIC DNA]</scope>
    <source>
        <strain evidence="2 3">DSM 21801</strain>
    </source>
</reference>
<keyword evidence="1" id="KW-1133">Transmembrane helix</keyword>
<evidence type="ECO:0000313" key="2">
    <source>
        <dbReference type="EMBL" id="PFG19762.1"/>
    </source>
</evidence>
<gene>
    <name evidence="2" type="ORF">ATL40_1332</name>
</gene>
<keyword evidence="1" id="KW-0812">Transmembrane</keyword>
<evidence type="ECO:0000256" key="1">
    <source>
        <dbReference type="SAM" id="Phobius"/>
    </source>
</evidence>
<feature type="transmembrane region" description="Helical" evidence="1">
    <location>
        <begin position="57"/>
        <end position="77"/>
    </location>
</feature>
<sequence length="97" mass="9958">MSEKSLMLVSEGGDAIPQYVPFHNEGKTTAGWLVCYGLMLAATIVGVGLVAHLTPVWWAGIVVGVLSLVVGGALRAAGLGQPAPHRVDRAGADHIAS</sequence>
<feature type="transmembrane region" description="Helical" evidence="1">
    <location>
        <begin position="30"/>
        <end position="51"/>
    </location>
</feature>
<dbReference type="AlphaFoldDB" id="A0A2A9D1E0"/>